<comment type="subcellular location">
    <subcellularLocation>
        <location evidence="1">Cell membrane</location>
        <topology evidence="1">Multi-pass membrane protein</topology>
    </subcellularLocation>
</comment>
<proteinExistence type="predicted"/>
<sequence length="301" mass="33596">MLASMRQAVQKIVKERIGGIGTTFRRIALILIAAVISALNMKTFIRAGDRFPGGFTGLTLLIQHVARTYFSFELPYSPVMLVMNVIPIVIGFKYIGRRFTLYTCLMVVTSSVLVDLFPDFAIIDDVLLSAVFGGIIAAFCGYLCLCAGASGGGTEIIAIFISEKYGRDAWNYMLVFNAAILLVAGAIFGWERALYSIFFQFSATQLLNSIYKRYQKTTLFVITNRPADVYRTIHEITNHDATVFKGKGCYHGAERDLVYSVVAADEVQKVAREIKEADPLAFINIFHSKRILGQFYLRPKD</sequence>
<accession>A0ABN0P6X9</accession>
<organism evidence="8 9">
    <name type="scientific">Treponema socranskii subsp. socranskii VPI DR56BR1116 = ATCC 35536</name>
    <dbReference type="NCBI Taxonomy" id="1125725"/>
    <lineage>
        <taxon>Bacteria</taxon>
        <taxon>Pseudomonadati</taxon>
        <taxon>Spirochaetota</taxon>
        <taxon>Spirochaetia</taxon>
        <taxon>Spirochaetales</taxon>
        <taxon>Treponemataceae</taxon>
        <taxon>Treponema</taxon>
    </lineage>
</organism>
<keyword evidence="5 6" id="KW-0472">Membrane</keyword>
<dbReference type="InterPro" id="IPR051461">
    <property type="entry name" value="UPF0750_membrane"/>
</dbReference>
<keyword evidence="4 6" id="KW-1133">Transmembrane helix</keyword>
<feature type="transmembrane region" description="Helical" evidence="6">
    <location>
        <begin position="76"/>
        <end position="92"/>
    </location>
</feature>
<evidence type="ECO:0000256" key="5">
    <source>
        <dbReference type="ARBA" id="ARBA00023136"/>
    </source>
</evidence>
<evidence type="ECO:0000256" key="4">
    <source>
        <dbReference type="ARBA" id="ARBA00022989"/>
    </source>
</evidence>
<dbReference type="Gene3D" id="3.30.70.120">
    <property type="match status" value="1"/>
</dbReference>
<keyword evidence="2" id="KW-1003">Cell membrane</keyword>
<protein>
    <submittedName>
        <fullName evidence="8">PF10035 family protein</fullName>
    </submittedName>
</protein>
<evidence type="ECO:0000313" key="9">
    <source>
        <dbReference type="Proteomes" id="UP000016646"/>
    </source>
</evidence>
<gene>
    <name evidence="8" type="ORF">HMPREF0860_2585</name>
</gene>
<feature type="domain" description="DUF2179" evidence="7">
    <location>
        <begin position="240"/>
        <end position="293"/>
    </location>
</feature>
<dbReference type="PANTHER" id="PTHR33545:SF5">
    <property type="entry name" value="UPF0750 MEMBRANE PROTEIN YITT"/>
    <property type="match status" value="1"/>
</dbReference>
<reference evidence="8 9" key="1">
    <citation type="submission" date="2013-08" db="EMBL/GenBank/DDBJ databases">
        <authorList>
            <person name="Durkin A.S."/>
            <person name="Haft D.R."/>
            <person name="McCorrison J."/>
            <person name="Torralba M."/>
            <person name="Gillis M."/>
            <person name="Haft D.H."/>
            <person name="Methe B."/>
            <person name="Sutton G."/>
            <person name="Nelson K.E."/>
        </authorList>
    </citation>
    <scope>NUCLEOTIDE SEQUENCE [LARGE SCALE GENOMIC DNA]</scope>
    <source>
        <strain evidence="8 9">ATCC 35536</strain>
    </source>
</reference>
<evidence type="ECO:0000256" key="1">
    <source>
        <dbReference type="ARBA" id="ARBA00004651"/>
    </source>
</evidence>
<keyword evidence="3 6" id="KW-0812">Transmembrane</keyword>
<feature type="transmembrane region" description="Helical" evidence="6">
    <location>
        <begin position="126"/>
        <end position="148"/>
    </location>
</feature>
<evidence type="ECO:0000313" key="8">
    <source>
        <dbReference type="EMBL" id="ERK03770.1"/>
    </source>
</evidence>
<comment type="caution">
    <text evidence="8">The sequence shown here is derived from an EMBL/GenBank/DDBJ whole genome shotgun (WGS) entry which is preliminary data.</text>
</comment>
<evidence type="ECO:0000259" key="7">
    <source>
        <dbReference type="Pfam" id="PF10035"/>
    </source>
</evidence>
<dbReference type="Pfam" id="PF02588">
    <property type="entry name" value="YitT_membrane"/>
    <property type="match status" value="1"/>
</dbReference>
<name>A0ABN0P6X9_TRESO</name>
<dbReference type="InterPro" id="IPR019264">
    <property type="entry name" value="DUF2179"/>
</dbReference>
<feature type="transmembrane region" description="Helical" evidence="6">
    <location>
        <begin position="20"/>
        <end position="39"/>
    </location>
</feature>
<evidence type="ECO:0000256" key="6">
    <source>
        <dbReference type="SAM" id="Phobius"/>
    </source>
</evidence>
<dbReference type="Proteomes" id="UP000016646">
    <property type="component" value="Unassembled WGS sequence"/>
</dbReference>
<dbReference type="PIRSF" id="PIRSF006483">
    <property type="entry name" value="Membrane_protein_YitT"/>
    <property type="match status" value="1"/>
</dbReference>
<keyword evidence="9" id="KW-1185">Reference proteome</keyword>
<dbReference type="InterPro" id="IPR003740">
    <property type="entry name" value="YitT"/>
</dbReference>
<dbReference type="PANTHER" id="PTHR33545">
    <property type="entry name" value="UPF0750 MEMBRANE PROTEIN YITT-RELATED"/>
    <property type="match status" value="1"/>
</dbReference>
<feature type="transmembrane region" description="Helical" evidence="6">
    <location>
        <begin position="99"/>
        <end position="120"/>
    </location>
</feature>
<dbReference type="InterPro" id="IPR015867">
    <property type="entry name" value="N-reg_PII/ATP_PRibTrfase_C"/>
</dbReference>
<dbReference type="EMBL" id="AVQI01000031">
    <property type="protein sequence ID" value="ERK03770.1"/>
    <property type="molecule type" value="Genomic_DNA"/>
</dbReference>
<evidence type="ECO:0000256" key="2">
    <source>
        <dbReference type="ARBA" id="ARBA00022475"/>
    </source>
</evidence>
<evidence type="ECO:0000256" key="3">
    <source>
        <dbReference type="ARBA" id="ARBA00022692"/>
    </source>
</evidence>
<dbReference type="Pfam" id="PF10035">
    <property type="entry name" value="DUF2179"/>
    <property type="match status" value="1"/>
</dbReference>
<feature type="transmembrane region" description="Helical" evidence="6">
    <location>
        <begin position="169"/>
        <end position="188"/>
    </location>
</feature>